<keyword evidence="11 21" id="KW-0808">Transferase</keyword>
<evidence type="ECO:0000256" key="12">
    <source>
        <dbReference type="ARBA" id="ARBA00022691"/>
    </source>
</evidence>
<dbReference type="SUPFAM" id="SSF51717">
    <property type="entry name" value="Dihydropteroate synthetase-like"/>
    <property type="match status" value="1"/>
</dbReference>
<evidence type="ECO:0000256" key="22">
    <source>
        <dbReference type="PIRSR" id="PIRSR000381-1"/>
    </source>
</evidence>
<evidence type="ECO:0000256" key="19">
    <source>
        <dbReference type="ARBA" id="ARBA00031040"/>
    </source>
</evidence>
<comment type="cofactor">
    <cofactor evidence="3 21 22">
        <name>methylcob(III)alamin</name>
        <dbReference type="ChEBI" id="CHEBI:28115"/>
    </cofactor>
</comment>
<feature type="binding site" evidence="23">
    <location>
        <position position="825"/>
    </location>
    <ligand>
        <name>methylcob(III)alamin</name>
        <dbReference type="ChEBI" id="CHEBI:28115"/>
    </ligand>
</feature>
<feature type="binding site" evidence="23">
    <location>
        <position position="769"/>
    </location>
    <ligand>
        <name>methylcob(III)alamin</name>
        <dbReference type="ChEBI" id="CHEBI:28115"/>
    </ligand>
</feature>
<feature type="binding site" evidence="23">
    <location>
        <begin position="1132"/>
        <end position="1133"/>
    </location>
    <ligand>
        <name>S-adenosyl-L-methionine</name>
        <dbReference type="ChEBI" id="CHEBI:59789"/>
    </ligand>
</feature>
<dbReference type="PROSITE" id="PS50970">
    <property type="entry name" value="HCY"/>
    <property type="match status" value="1"/>
</dbReference>
<comment type="catalytic activity">
    <reaction evidence="1 21">
        <text>(6S)-5-methyl-5,6,7,8-tetrahydrofolate + L-homocysteine = (6S)-5,6,7,8-tetrahydrofolate + L-methionine</text>
        <dbReference type="Rhea" id="RHEA:11172"/>
        <dbReference type="ChEBI" id="CHEBI:18608"/>
        <dbReference type="ChEBI" id="CHEBI:57453"/>
        <dbReference type="ChEBI" id="CHEBI:57844"/>
        <dbReference type="ChEBI" id="CHEBI:58199"/>
        <dbReference type="EC" id="2.1.1.13"/>
    </reaction>
</comment>
<evidence type="ECO:0000259" key="28">
    <source>
        <dbReference type="PROSITE" id="PS51332"/>
    </source>
</evidence>
<dbReference type="Proteomes" id="UP000520011">
    <property type="component" value="Unassembled WGS sequence"/>
</dbReference>
<keyword evidence="16 21" id="KW-0486">Methionine biosynthesis</keyword>
<evidence type="ECO:0000256" key="4">
    <source>
        <dbReference type="ARBA" id="ARBA00005178"/>
    </source>
</evidence>
<dbReference type="SMART" id="SM01018">
    <property type="entry name" value="B12-binding_2"/>
    <property type="match status" value="1"/>
</dbReference>
<keyword evidence="12 21" id="KW-0949">S-adenosyl-L-methionine</keyword>
<dbReference type="EMBL" id="JACHEP010000011">
    <property type="protein sequence ID" value="MBB5325095.1"/>
    <property type="molecule type" value="Genomic_DNA"/>
</dbReference>
<evidence type="ECO:0000256" key="14">
    <source>
        <dbReference type="ARBA" id="ARBA00022737"/>
    </source>
</evidence>
<evidence type="ECO:0000256" key="20">
    <source>
        <dbReference type="NCBIfam" id="TIGR02082"/>
    </source>
</evidence>
<dbReference type="InterPro" id="IPR033706">
    <property type="entry name" value="Met_synthase_B12-bd"/>
</dbReference>
<dbReference type="InterPro" id="IPR006158">
    <property type="entry name" value="Cobalamin-bd"/>
</dbReference>
<keyword evidence="31" id="KW-1185">Reference proteome</keyword>
<dbReference type="GO" id="GO:0046653">
    <property type="term" value="P:tetrahydrofolate metabolic process"/>
    <property type="evidence" value="ECO:0007669"/>
    <property type="project" value="TreeGrafter"/>
</dbReference>
<reference evidence="30 31" key="1">
    <citation type="submission" date="2020-08" db="EMBL/GenBank/DDBJ databases">
        <title>Genomic Encyclopedia of Type Strains, Phase IV (KMG-IV): sequencing the most valuable type-strain genomes for metagenomic binning, comparative biology and taxonomic classification.</title>
        <authorList>
            <person name="Goeker M."/>
        </authorList>
    </citation>
    <scope>NUCLEOTIDE SEQUENCE [LARGE SCALE GENOMIC DNA]</scope>
    <source>
        <strain evidence="30 31">DSM 16325</strain>
    </source>
</reference>
<evidence type="ECO:0000259" key="25">
    <source>
        <dbReference type="PROSITE" id="PS50970"/>
    </source>
</evidence>
<comment type="similarity">
    <text evidence="5">Belongs to the vitamin-B12 dependent methionine synthase family.</text>
</comment>
<feature type="binding site" evidence="23">
    <location>
        <position position="1078"/>
    </location>
    <ligand>
        <name>S-adenosyl-L-methionine</name>
        <dbReference type="ChEBI" id="CHEBI:59789"/>
    </ligand>
</feature>
<keyword evidence="13 21" id="KW-0479">Metal-binding</keyword>
<dbReference type="InterPro" id="IPR004223">
    <property type="entry name" value="VitB12-dep_Met_synth_activ_dom"/>
</dbReference>
<dbReference type="InterPro" id="IPR036589">
    <property type="entry name" value="HCY_dom_sf"/>
</dbReference>
<dbReference type="Pfam" id="PF02965">
    <property type="entry name" value="Met_synt_B12"/>
    <property type="match status" value="1"/>
</dbReference>
<dbReference type="GO" id="GO:0008270">
    <property type="term" value="F:zinc ion binding"/>
    <property type="evidence" value="ECO:0007669"/>
    <property type="project" value="UniProtKB-UniRule"/>
</dbReference>
<feature type="domain" description="Hcy-binding" evidence="25">
    <location>
        <begin position="3"/>
        <end position="305"/>
    </location>
</feature>
<dbReference type="GO" id="GO:0005829">
    <property type="term" value="C:cytosol"/>
    <property type="evidence" value="ECO:0007669"/>
    <property type="project" value="TreeGrafter"/>
</dbReference>
<evidence type="ECO:0000256" key="10">
    <source>
        <dbReference type="ARBA" id="ARBA00022628"/>
    </source>
</evidence>
<dbReference type="Pfam" id="PF00809">
    <property type="entry name" value="Pterin_bind"/>
    <property type="match status" value="1"/>
</dbReference>
<dbReference type="FunFam" id="3.20.20.20:FF:000017">
    <property type="entry name" value="Methionine synthase"/>
    <property type="match status" value="1"/>
</dbReference>
<evidence type="ECO:0000256" key="6">
    <source>
        <dbReference type="ARBA" id="ARBA00012032"/>
    </source>
</evidence>
<evidence type="ECO:0000256" key="23">
    <source>
        <dbReference type="PIRSR" id="PIRSR000381-2"/>
    </source>
</evidence>
<feature type="domain" description="AdoMet activation" evidence="27">
    <location>
        <begin position="850"/>
        <end position="1136"/>
    </location>
</feature>
<feature type="domain" description="B12-binding N-terminal" evidence="29">
    <location>
        <begin position="617"/>
        <end position="711"/>
    </location>
</feature>
<dbReference type="PROSITE" id="PS51332">
    <property type="entry name" value="B12_BINDING"/>
    <property type="match status" value="1"/>
</dbReference>
<sequence length="1136" mass="125450">MASLQLYEQLQKKILIIDGAMGTMIQSAGLTAADFGGEEYEGCNEYLSLTAPHVIEHIHEAYLEAGADIVETNTFGATNIVLDEYGLGHLALELNIQSAKLAKKAAEKYSTPDWPRFVAGSMGPTTKTLSVTGGTTFAQLIAAYEEQARGLLIGGVDLLLLETCQDTLNVKAGFIGISQAFQKVGKTVPIMISGTIEPMGTTLAGQTIESFFVSVQHMKPFAVGLNCATGPEFMTDHLRSLAQLANTAVSCYPNAGLPDEEGHYHETPEMLAKKIQRFAEKGWINIVGGCCGTTPDHIRAIAEAVRDLPPREIPSSFDMHAVSGIDPLLYDETMRPLFVGERTNVIGSRKFKRLIAEGKYEEAAEIARAQVKNGAHVIDICLADPDRDEKEDMEQFIQQVVKKVKVPLVIDSTDEKVIECALSYSQGKAIINSINLEDGEERFEKVVPLIHKYGAAVVVGTIDEQGMAIHAERKLEIALRSYDLLVNKYGLSPHDIIFDPLVFPVGTGDEQYIGAAKETIEGIRLIKERLPHCLTMLGISNVSFGLPPVGREILNSVFLYHCTQAGLDYAIVNTEKLERFASIPEEEVKMAEALLFNTNDETLNTFIQFYRDKTKEPKKTNANLTLEERLANYVVEGTKEGLFADLELALQTYKSPLDIINGPLMAGMDEVGRLFNDNQLIVAEVLQSAEVMKAAVAFLEPHMEKTETSTKGKVLLATVKGDVHDIGKNLVDIILSNNGFHVVDLGIKVTPQQLIEAVRAEQPDMIGLSGLLVKSAQQMVLTAQDLKQAGISLPILVGGAALSRKFTENKIAPEYDGIVLYAKDAMDGLALANRLQQNEVEYERKEKSASISEQTTQTITITKSNVSTDVPVFVPTDLERHVLKDVPLAHIEPYINWQMLLGHHLGLKGKVKKLLAEQNEKAVALKQLLDELLDEAKQQQWIVPSAVYQFFPAQSDGNKIYIYSPSDNKTVIETFEFPRQPKAPYLCLADYLKSVDSGQIDYVGLFAVTAGAGIRELAQQWKESGEFLKSHAIQALALEVAEGLAERIHQIMRDRWGFPDDPDFTMEDRFAAKYQGQRFSFGYPACPNLEDQEKLFRLLRPEEIGIHLTEGFMMEPEASVSAIVFAHPEARYFNVL</sequence>
<accession>A0A7W8MWY1</accession>
<keyword evidence="10 21" id="KW-0846">Cobalamin</keyword>
<organism evidence="30 31">
    <name type="scientific">Anoxybacteroides tepidamans</name>
    <dbReference type="NCBI Taxonomy" id="265948"/>
    <lineage>
        <taxon>Bacteria</taxon>
        <taxon>Bacillati</taxon>
        <taxon>Bacillota</taxon>
        <taxon>Bacilli</taxon>
        <taxon>Bacillales</taxon>
        <taxon>Anoxybacillaceae</taxon>
        <taxon>Anoxybacteroides</taxon>
    </lineage>
</organism>
<dbReference type="EC" id="2.1.1.13" evidence="6 20"/>
<evidence type="ECO:0000256" key="15">
    <source>
        <dbReference type="ARBA" id="ARBA00022833"/>
    </source>
</evidence>
<comment type="caution">
    <text evidence="30">The sequence shown here is derived from an EMBL/GenBank/DDBJ whole genome shotgun (WGS) entry which is preliminary data.</text>
</comment>
<keyword evidence="14" id="KW-0677">Repeat</keyword>
<feature type="domain" description="B12-binding" evidence="28">
    <location>
        <begin position="711"/>
        <end position="846"/>
    </location>
</feature>
<dbReference type="InterPro" id="IPR003759">
    <property type="entry name" value="Cbl-bd_cap"/>
</dbReference>
<comment type="pathway">
    <text evidence="4 21">Amino-acid biosynthesis; L-methionine biosynthesis via de novo pathway; L-methionine from L-homocysteine (MetH route): step 1/1.</text>
</comment>
<dbReference type="SUPFAM" id="SSF52242">
    <property type="entry name" value="Cobalamin (vitamin B12)-binding domain"/>
    <property type="match status" value="1"/>
</dbReference>
<feature type="binding site" description="axial binding residue" evidence="22">
    <location>
        <position position="724"/>
    </location>
    <ligand>
        <name>methylcob(III)alamin</name>
        <dbReference type="ChEBI" id="CHEBI:28115"/>
    </ligand>
    <ligandPart>
        <name>Co</name>
        <dbReference type="ChEBI" id="CHEBI:27638"/>
    </ligandPart>
</feature>
<dbReference type="GO" id="GO:0032259">
    <property type="term" value="P:methylation"/>
    <property type="evidence" value="ECO:0007669"/>
    <property type="project" value="UniProtKB-KW"/>
</dbReference>
<dbReference type="InterPro" id="IPR011005">
    <property type="entry name" value="Dihydropteroate_synth-like_sf"/>
</dbReference>
<dbReference type="InterPro" id="IPR036724">
    <property type="entry name" value="Cobalamin-bd_sf"/>
</dbReference>
<evidence type="ECO:0000256" key="11">
    <source>
        <dbReference type="ARBA" id="ARBA00022679"/>
    </source>
</evidence>
<evidence type="ECO:0000256" key="18">
    <source>
        <dbReference type="ARBA" id="ARBA00025552"/>
    </source>
</evidence>
<comment type="domain">
    <text evidence="21">Modular enzyme with four functionally distinct domains. The isolated Hcy-binding domain catalyzes methyl transfer from free methylcobalamin to homocysteine. The Hcy-binding domain in association with the pterin-binding domain catalyzes the methylation of cob(I)alamin by methyltetrahydrofolate and the methylation of homocysteine. The B12-binding domain binds the cofactor. The AdoMet activation domain binds S-adenosyl-L-methionine. Under aerobic conditions cob(I)alamin can be converted to inactive cob(II)alamin. Reductive methylation by S-adenosyl-L-methionine and flavodoxin regenerates methylcobalamin.</text>
</comment>
<evidence type="ECO:0000256" key="9">
    <source>
        <dbReference type="ARBA" id="ARBA00022605"/>
    </source>
</evidence>
<dbReference type="InterPro" id="IPR050554">
    <property type="entry name" value="Met_Synthase/Corrinoid"/>
</dbReference>
<evidence type="ECO:0000256" key="16">
    <source>
        <dbReference type="ARBA" id="ARBA00023167"/>
    </source>
</evidence>
<feature type="binding site" evidence="22 24">
    <location>
        <position position="291"/>
    </location>
    <ligand>
        <name>Zn(2+)</name>
        <dbReference type="ChEBI" id="CHEBI:29105"/>
    </ligand>
</feature>
<dbReference type="PROSITE" id="PS50972">
    <property type="entry name" value="PTERIN_BINDING"/>
    <property type="match status" value="1"/>
</dbReference>
<evidence type="ECO:0000256" key="2">
    <source>
        <dbReference type="ARBA" id="ARBA00001947"/>
    </source>
</evidence>
<dbReference type="AlphaFoldDB" id="A0A7W8MWY1"/>
<dbReference type="UniPathway" id="UPA00051">
    <property type="reaction ID" value="UER00081"/>
</dbReference>
<feature type="binding site" evidence="23">
    <location>
        <begin position="721"/>
        <end position="725"/>
    </location>
    <ligand>
        <name>methylcob(III)alamin</name>
        <dbReference type="ChEBI" id="CHEBI:28115"/>
    </ligand>
</feature>
<evidence type="ECO:0000259" key="29">
    <source>
        <dbReference type="PROSITE" id="PS51337"/>
    </source>
</evidence>
<evidence type="ECO:0000256" key="21">
    <source>
        <dbReference type="PIRNR" id="PIRNR000381"/>
    </source>
</evidence>
<dbReference type="Gene3D" id="3.10.196.10">
    <property type="entry name" value="Vitamin B12-dependent methionine synthase, activation domain"/>
    <property type="match status" value="1"/>
</dbReference>
<comment type="cofactor">
    <cofactor evidence="2 21 24">
        <name>Zn(2+)</name>
        <dbReference type="ChEBI" id="CHEBI:29105"/>
    </cofactor>
</comment>
<dbReference type="Pfam" id="PF02574">
    <property type="entry name" value="S-methyl_trans"/>
    <property type="match status" value="1"/>
</dbReference>
<feature type="binding site" evidence="22 24">
    <location>
        <position position="227"/>
    </location>
    <ligand>
        <name>Zn(2+)</name>
        <dbReference type="ChEBI" id="CHEBI:29105"/>
    </ligand>
</feature>
<dbReference type="Gene3D" id="3.40.50.280">
    <property type="entry name" value="Cobalamin-binding domain"/>
    <property type="match status" value="1"/>
</dbReference>
<feature type="domain" description="Pterin-binding" evidence="26">
    <location>
        <begin position="336"/>
        <end position="592"/>
    </location>
</feature>
<feature type="binding site" evidence="22 24">
    <location>
        <position position="290"/>
    </location>
    <ligand>
        <name>Zn(2+)</name>
        <dbReference type="ChEBI" id="CHEBI:29105"/>
    </ligand>
</feature>
<evidence type="ECO:0000256" key="24">
    <source>
        <dbReference type="PROSITE-ProRule" id="PRU00333"/>
    </source>
</evidence>
<evidence type="ECO:0000256" key="5">
    <source>
        <dbReference type="ARBA" id="ARBA00010398"/>
    </source>
</evidence>
<dbReference type="InterPro" id="IPR036594">
    <property type="entry name" value="Meth_synthase_dom"/>
</dbReference>
<dbReference type="PROSITE" id="PS51337">
    <property type="entry name" value="B12_BINDING_NTER"/>
    <property type="match status" value="1"/>
</dbReference>
<evidence type="ECO:0000259" key="26">
    <source>
        <dbReference type="PROSITE" id="PS50972"/>
    </source>
</evidence>
<dbReference type="Gene3D" id="3.20.20.20">
    <property type="entry name" value="Dihydropteroate synthase-like"/>
    <property type="match status" value="1"/>
</dbReference>
<dbReference type="PANTHER" id="PTHR45833">
    <property type="entry name" value="METHIONINE SYNTHASE"/>
    <property type="match status" value="1"/>
</dbReference>
<dbReference type="FunFam" id="3.20.20.330:FF:000001">
    <property type="entry name" value="Methionine synthase"/>
    <property type="match status" value="1"/>
</dbReference>
<dbReference type="RefSeq" id="WP_183254333.1">
    <property type="nucleotide sequence ID" value="NZ_JACHEP010000011.1"/>
</dbReference>
<dbReference type="Gene3D" id="1.10.1240.10">
    <property type="entry name" value="Methionine synthase domain"/>
    <property type="match status" value="1"/>
</dbReference>
<dbReference type="PANTHER" id="PTHR45833:SF1">
    <property type="entry name" value="METHIONINE SYNTHASE"/>
    <property type="match status" value="1"/>
</dbReference>
<evidence type="ECO:0000256" key="8">
    <source>
        <dbReference type="ARBA" id="ARBA00022603"/>
    </source>
</evidence>
<dbReference type="SUPFAM" id="SSF47644">
    <property type="entry name" value="Methionine synthase domain"/>
    <property type="match status" value="1"/>
</dbReference>
<dbReference type="NCBIfam" id="TIGR02082">
    <property type="entry name" value="metH"/>
    <property type="match status" value="1"/>
</dbReference>
<evidence type="ECO:0000256" key="7">
    <source>
        <dbReference type="ARBA" id="ARBA00013998"/>
    </source>
</evidence>
<name>A0A7W8MWY1_9BACL</name>
<evidence type="ECO:0000313" key="31">
    <source>
        <dbReference type="Proteomes" id="UP000520011"/>
    </source>
</evidence>
<evidence type="ECO:0000256" key="17">
    <source>
        <dbReference type="ARBA" id="ARBA00023285"/>
    </source>
</evidence>
<evidence type="ECO:0000256" key="13">
    <source>
        <dbReference type="ARBA" id="ARBA00022723"/>
    </source>
</evidence>
<dbReference type="CDD" id="cd02069">
    <property type="entry name" value="methionine_synthase_B12_BD"/>
    <property type="match status" value="1"/>
</dbReference>
<comment type="function">
    <text evidence="18 21">Catalyzes the transfer of a methyl group from methyl-cobalamin to homocysteine, yielding enzyme-bound cob(I)alamin and methionine. Subsequently, remethylates the cofactor using methyltetrahydrofolate.</text>
</comment>
<keyword evidence="8 21" id="KW-0489">Methyltransferase</keyword>
<dbReference type="Gene3D" id="3.20.20.330">
    <property type="entry name" value="Homocysteine-binding-like domain"/>
    <property type="match status" value="1"/>
</dbReference>
<dbReference type="InterPro" id="IPR000489">
    <property type="entry name" value="Pterin-binding_dom"/>
</dbReference>
<dbReference type="InterPro" id="IPR003726">
    <property type="entry name" value="HCY_dom"/>
</dbReference>
<keyword evidence="15 21" id="KW-0862">Zinc</keyword>
<dbReference type="SUPFAM" id="SSF56507">
    <property type="entry name" value="Methionine synthase activation domain-like"/>
    <property type="match status" value="1"/>
</dbReference>
<evidence type="ECO:0000313" key="30">
    <source>
        <dbReference type="EMBL" id="MBB5325095.1"/>
    </source>
</evidence>
<dbReference type="GO" id="GO:0050667">
    <property type="term" value="P:homocysteine metabolic process"/>
    <property type="evidence" value="ECO:0007669"/>
    <property type="project" value="TreeGrafter"/>
</dbReference>
<keyword evidence="17 21" id="KW-0170">Cobalt</keyword>
<dbReference type="GO" id="GO:0031419">
    <property type="term" value="F:cobalamin binding"/>
    <property type="evidence" value="ECO:0007669"/>
    <property type="project" value="UniProtKB-UniRule"/>
</dbReference>
<dbReference type="InterPro" id="IPR011822">
    <property type="entry name" value="MetH"/>
</dbReference>
<protein>
    <recommendedName>
        <fullName evidence="7 20">Methionine synthase</fullName>
        <ecNumber evidence="6 20">2.1.1.13</ecNumber>
    </recommendedName>
    <alternativeName>
        <fullName evidence="19 21">5-methyltetrahydrofolate--homocysteine methyltransferase</fullName>
    </alternativeName>
</protein>
<gene>
    <name evidence="30" type="ORF">HNQ34_002194</name>
</gene>
<dbReference type="SUPFAM" id="SSF82282">
    <property type="entry name" value="Homocysteine S-methyltransferase"/>
    <property type="match status" value="1"/>
</dbReference>
<proteinExistence type="inferred from homology"/>
<evidence type="ECO:0000256" key="1">
    <source>
        <dbReference type="ARBA" id="ARBA00001700"/>
    </source>
</evidence>
<dbReference type="PIRSF" id="PIRSF000381">
    <property type="entry name" value="MetH"/>
    <property type="match status" value="1"/>
</dbReference>
<evidence type="ECO:0000259" key="27">
    <source>
        <dbReference type="PROSITE" id="PS50974"/>
    </source>
</evidence>
<evidence type="ECO:0000256" key="3">
    <source>
        <dbReference type="ARBA" id="ARBA00001956"/>
    </source>
</evidence>
<keyword evidence="9 21" id="KW-0028">Amino-acid biosynthesis</keyword>
<dbReference type="Pfam" id="PF02607">
    <property type="entry name" value="B12-binding_2"/>
    <property type="match status" value="1"/>
</dbReference>
<dbReference type="InterPro" id="IPR037010">
    <property type="entry name" value="VitB12-dep_Met_synth_activ_sf"/>
</dbReference>
<dbReference type="Pfam" id="PF02310">
    <property type="entry name" value="B12-binding"/>
    <property type="match status" value="1"/>
</dbReference>
<dbReference type="PROSITE" id="PS50974">
    <property type="entry name" value="ADOMET_ACTIVATION"/>
    <property type="match status" value="1"/>
</dbReference>
<dbReference type="GO" id="GO:0008705">
    <property type="term" value="F:methionine synthase activity"/>
    <property type="evidence" value="ECO:0007669"/>
    <property type="project" value="UniProtKB-UniRule"/>
</dbReference>